<evidence type="ECO:0000256" key="2">
    <source>
        <dbReference type="ARBA" id="ARBA00023157"/>
    </source>
</evidence>
<dbReference type="GO" id="GO:0009897">
    <property type="term" value="C:external side of plasma membrane"/>
    <property type="evidence" value="ECO:0007669"/>
    <property type="project" value="TreeGrafter"/>
</dbReference>
<dbReference type="GeneTree" id="ENSGT01150000289633"/>
<dbReference type="SMART" id="SM00409">
    <property type="entry name" value="IG"/>
    <property type="match status" value="1"/>
</dbReference>
<evidence type="ECO:0000256" key="1">
    <source>
        <dbReference type="ARBA" id="ARBA00022729"/>
    </source>
</evidence>
<organism evidence="4 5">
    <name type="scientific">Kryptolebias marmoratus</name>
    <name type="common">Mangrove killifish</name>
    <name type="synonym">Rivulus marmoratus</name>
    <dbReference type="NCBI Taxonomy" id="37003"/>
    <lineage>
        <taxon>Eukaryota</taxon>
        <taxon>Metazoa</taxon>
        <taxon>Chordata</taxon>
        <taxon>Craniata</taxon>
        <taxon>Vertebrata</taxon>
        <taxon>Euteleostomi</taxon>
        <taxon>Actinopterygii</taxon>
        <taxon>Neopterygii</taxon>
        <taxon>Teleostei</taxon>
        <taxon>Neoteleostei</taxon>
        <taxon>Acanthomorphata</taxon>
        <taxon>Ovalentaria</taxon>
        <taxon>Atherinomorphae</taxon>
        <taxon>Cyprinodontiformes</taxon>
        <taxon>Rivulidae</taxon>
        <taxon>Kryptolebias</taxon>
    </lineage>
</organism>
<keyword evidence="5" id="KW-1185">Reference proteome</keyword>
<sequence>IKTQSSPRCGSVILQSPVLPVMEGHDVTLSCQSKDKPSNLPAAFFKDGVFIGNESSGHMSLQRVSRSDEGLYRCQIRGHGESEPSWISVSGQEVSDSLLQPSLWTESLPLGHQVELCVFVSPSD</sequence>
<dbReference type="AlphaFoldDB" id="A0A3Q3BHV1"/>
<accession>A0A3Q3BHV1</accession>
<dbReference type="PROSITE" id="PS50835">
    <property type="entry name" value="IG_LIKE"/>
    <property type="match status" value="1"/>
</dbReference>
<dbReference type="GO" id="GO:0006955">
    <property type="term" value="P:immune response"/>
    <property type="evidence" value="ECO:0007669"/>
    <property type="project" value="TreeGrafter"/>
</dbReference>
<reference evidence="4" key="1">
    <citation type="submission" date="2025-08" db="UniProtKB">
        <authorList>
            <consortium name="Ensembl"/>
        </authorList>
    </citation>
    <scope>IDENTIFICATION</scope>
</reference>
<feature type="domain" description="Ig-like" evidence="3">
    <location>
        <begin position="7"/>
        <end position="90"/>
    </location>
</feature>
<name>A0A3Q3BHV1_KRYMA</name>
<dbReference type="InterPro" id="IPR007110">
    <property type="entry name" value="Ig-like_dom"/>
</dbReference>
<dbReference type="Pfam" id="PF13895">
    <property type="entry name" value="Ig_2"/>
    <property type="match status" value="1"/>
</dbReference>
<dbReference type="GO" id="GO:0007166">
    <property type="term" value="P:cell surface receptor signaling pathway"/>
    <property type="evidence" value="ECO:0007669"/>
    <property type="project" value="TreeGrafter"/>
</dbReference>
<reference evidence="4" key="2">
    <citation type="submission" date="2025-09" db="UniProtKB">
        <authorList>
            <consortium name="Ensembl"/>
        </authorList>
    </citation>
    <scope>IDENTIFICATION</scope>
</reference>
<evidence type="ECO:0000259" key="3">
    <source>
        <dbReference type="PROSITE" id="PS50835"/>
    </source>
</evidence>
<keyword evidence="1" id="KW-0732">Signal</keyword>
<dbReference type="InterPro" id="IPR013783">
    <property type="entry name" value="Ig-like_fold"/>
</dbReference>
<dbReference type="InterPro" id="IPR036179">
    <property type="entry name" value="Ig-like_dom_sf"/>
</dbReference>
<dbReference type="Proteomes" id="UP000264800">
    <property type="component" value="Unplaced"/>
</dbReference>
<evidence type="ECO:0000313" key="4">
    <source>
        <dbReference type="Ensembl" id="ENSKMAP00000029703.1"/>
    </source>
</evidence>
<protein>
    <recommendedName>
        <fullName evidence="3">Ig-like domain-containing protein</fullName>
    </recommendedName>
</protein>
<dbReference type="InterPro" id="IPR003599">
    <property type="entry name" value="Ig_sub"/>
</dbReference>
<keyword evidence="2" id="KW-1015">Disulfide bond</keyword>
<evidence type="ECO:0000313" key="5">
    <source>
        <dbReference type="Proteomes" id="UP000264800"/>
    </source>
</evidence>
<dbReference type="PANTHER" id="PTHR11481:SF64">
    <property type="entry name" value="FC RECEPTOR-LIKE PROTEIN 4"/>
    <property type="match status" value="1"/>
</dbReference>
<dbReference type="Ensembl" id="ENSKMAT00000030071.1">
    <property type="protein sequence ID" value="ENSKMAP00000029703.1"/>
    <property type="gene ID" value="ENSKMAG00000021976.1"/>
</dbReference>
<dbReference type="SUPFAM" id="SSF48726">
    <property type="entry name" value="Immunoglobulin"/>
    <property type="match status" value="1"/>
</dbReference>
<dbReference type="PANTHER" id="PTHR11481">
    <property type="entry name" value="IMMUNOGLOBULIN FC RECEPTOR"/>
    <property type="match status" value="1"/>
</dbReference>
<proteinExistence type="predicted"/>
<dbReference type="InterPro" id="IPR050488">
    <property type="entry name" value="Ig_Fc_receptor"/>
</dbReference>
<dbReference type="OMA" id="HANMRME"/>
<dbReference type="GO" id="GO:0004888">
    <property type="term" value="F:transmembrane signaling receptor activity"/>
    <property type="evidence" value="ECO:0007669"/>
    <property type="project" value="TreeGrafter"/>
</dbReference>
<dbReference type="Gene3D" id="2.60.40.10">
    <property type="entry name" value="Immunoglobulins"/>
    <property type="match status" value="1"/>
</dbReference>